<proteinExistence type="predicted"/>
<evidence type="ECO:0000256" key="1">
    <source>
        <dbReference type="SAM" id="Phobius"/>
    </source>
</evidence>
<evidence type="ECO:0000313" key="3">
    <source>
        <dbReference type="Proteomes" id="UP000190989"/>
    </source>
</evidence>
<sequence>MTAFAASLFALGAMVSLWVIFASWMRHGRKAFSLRAELQACPATLTVTWKMIERVPVPTLAALRTDRKVRSPRRQSQRPALVWPGLEHAA</sequence>
<reference evidence="3" key="1">
    <citation type="submission" date="2017-02" db="EMBL/GenBank/DDBJ databases">
        <authorList>
            <person name="Varghese N."/>
            <person name="Submissions S."/>
        </authorList>
    </citation>
    <scope>NUCLEOTIDE SEQUENCE [LARGE SCALE GENOMIC DNA]</scope>
    <source>
        <strain evidence="3">SM117</strain>
    </source>
</reference>
<protein>
    <submittedName>
        <fullName evidence="2">Uncharacterized protein</fullName>
    </submittedName>
</protein>
<keyword evidence="1" id="KW-1133">Transmembrane helix</keyword>
<keyword evidence="3" id="KW-1185">Reference proteome</keyword>
<keyword evidence="1" id="KW-0812">Transmembrane</keyword>
<dbReference type="Proteomes" id="UP000190989">
    <property type="component" value="Unassembled WGS sequence"/>
</dbReference>
<organism evidence="2 3">
    <name type="scientific">Novosphingobium mathurense</name>
    <dbReference type="NCBI Taxonomy" id="428990"/>
    <lineage>
        <taxon>Bacteria</taxon>
        <taxon>Pseudomonadati</taxon>
        <taxon>Pseudomonadota</taxon>
        <taxon>Alphaproteobacteria</taxon>
        <taxon>Sphingomonadales</taxon>
        <taxon>Sphingomonadaceae</taxon>
        <taxon>Novosphingobium</taxon>
    </lineage>
</organism>
<gene>
    <name evidence="2" type="ORF">SAMN06295987_10854</name>
</gene>
<keyword evidence="1" id="KW-0472">Membrane</keyword>
<name>A0A1U6IKL4_9SPHN</name>
<accession>A0A1U6IKL4</accession>
<dbReference type="EMBL" id="FVZE01000008">
    <property type="protein sequence ID" value="SLK08537.1"/>
    <property type="molecule type" value="Genomic_DNA"/>
</dbReference>
<dbReference type="AlphaFoldDB" id="A0A1U6IKL4"/>
<feature type="transmembrane region" description="Helical" evidence="1">
    <location>
        <begin position="6"/>
        <end position="25"/>
    </location>
</feature>
<evidence type="ECO:0000313" key="2">
    <source>
        <dbReference type="EMBL" id="SLK08537.1"/>
    </source>
</evidence>